<protein>
    <recommendedName>
        <fullName evidence="3">DUF6594 domain-containing protein</fullName>
    </recommendedName>
</protein>
<evidence type="ECO:0000256" key="2">
    <source>
        <dbReference type="SAM" id="Phobius"/>
    </source>
</evidence>
<gene>
    <name evidence="4" type="ORF">LTR36_001443</name>
</gene>
<keyword evidence="2" id="KW-0812">Transmembrane</keyword>
<dbReference type="Proteomes" id="UP001324427">
    <property type="component" value="Unassembled WGS sequence"/>
</dbReference>
<keyword evidence="5" id="KW-1185">Reference proteome</keyword>
<proteinExistence type="predicted"/>
<evidence type="ECO:0000259" key="3">
    <source>
        <dbReference type="Pfam" id="PF20237"/>
    </source>
</evidence>
<dbReference type="Pfam" id="PF20237">
    <property type="entry name" value="DUF6594"/>
    <property type="match status" value="1"/>
</dbReference>
<accession>A0AAV9JQJ5</accession>
<comment type="caution">
    <text evidence="4">The sequence shown here is derived from an EMBL/GenBank/DDBJ whole genome shotgun (WGS) entry which is preliminary data.</text>
</comment>
<keyword evidence="2" id="KW-0472">Membrane</keyword>
<evidence type="ECO:0000313" key="4">
    <source>
        <dbReference type="EMBL" id="KAK4547221.1"/>
    </source>
</evidence>
<feature type="compositionally biased region" description="Polar residues" evidence="1">
    <location>
        <begin position="11"/>
        <end position="22"/>
    </location>
</feature>
<dbReference type="InterPro" id="IPR046529">
    <property type="entry name" value="DUF6594"/>
</dbReference>
<sequence length="340" mass="37838">MAEPSSPSSPRTPATFESSGSTVFGDLAKSGAPDVETDAIEDCPTEKAAGKENDFDPESLSKLPRRATVSESIKRVGTALTEKLPVHWRTNYLAEGRHSQRIDDHPNGYPRLASFMNSDENFLIARRYSLLHTRVMLYRQAELAQLERDLLELDKEDAGEKDRALKGVKFLARGPRGADRKELIGEIEEKLKQYDDIVMRQREMASLPSASTRNYTSVNNYLYHNAPLSTVDQELFGADSDFAALVDPKEAVSLDGFIEDCLSMIPCRATKVLFSTPEQRASTDDKLVHLYAKSLVVLFRAEESGAVKILIILLFTLFFSVALSIFTKAQRHEVFAATAA</sequence>
<reference evidence="4 5" key="1">
    <citation type="submission" date="2021-11" db="EMBL/GenBank/DDBJ databases">
        <title>Black yeast isolated from Biological Soil Crust.</title>
        <authorList>
            <person name="Kurbessoian T."/>
        </authorList>
    </citation>
    <scope>NUCLEOTIDE SEQUENCE [LARGE SCALE GENOMIC DNA]</scope>
    <source>
        <strain evidence="4 5">CCFEE 5522</strain>
    </source>
</reference>
<keyword evidence="2" id="KW-1133">Transmembrane helix</keyword>
<feature type="compositionally biased region" description="Basic and acidic residues" evidence="1">
    <location>
        <begin position="44"/>
        <end position="54"/>
    </location>
</feature>
<evidence type="ECO:0000256" key="1">
    <source>
        <dbReference type="SAM" id="MobiDB-lite"/>
    </source>
</evidence>
<dbReference type="PANTHER" id="PTHR34502">
    <property type="entry name" value="DUF6594 DOMAIN-CONTAINING PROTEIN-RELATED"/>
    <property type="match status" value="1"/>
</dbReference>
<name>A0AAV9JQJ5_9PEZI</name>
<feature type="transmembrane region" description="Helical" evidence="2">
    <location>
        <begin position="305"/>
        <end position="326"/>
    </location>
</feature>
<evidence type="ECO:0000313" key="5">
    <source>
        <dbReference type="Proteomes" id="UP001324427"/>
    </source>
</evidence>
<feature type="region of interest" description="Disordered" evidence="1">
    <location>
        <begin position="1"/>
        <end position="61"/>
    </location>
</feature>
<organism evidence="4 5">
    <name type="scientific">Oleoguttula mirabilis</name>
    <dbReference type="NCBI Taxonomy" id="1507867"/>
    <lineage>
        <taxon>Eukaryota</taxon>
        <taxon>Fungi</taxon>
        <taxon>Dikarya</taxon>
        <taxon>Ascomycota</taxon>
        <taxon>Pezizomycotina</taxon>
        <taxon>Dothideomycetes</taxon>
        <taxon>Dothideomycetidae</taxon>
        <taxon>Mycosphaerellales</taxon>
        <taxon>Teratosphaeriaceae</taxon>
        <taxon>Oleoguttula</taxon>
    </lineage>
</organism>
<dbReference type="AlphaFoldDB" id="A0AAV9JQJ5"/>
<dbReference type="PANTHER" id="PTHR34502:SF3">
    <property type="entry name" value="DUF6594 DOMAIN-CONTAINING PROTEIN"/>
    <property type="match status" value="1"/>
</dbReference>
<dbReference type="EMBL" id="JAVFHQ010000012">
    <property type="protein sequence ID" value="KAK4547221.1"/>
    <property type="molecule type" value="Genomic_DNA"/>
</dbReference>
<feature type="domain" description="DUF6594" evidence="3">
    <location>
        <begin position="109"/>
        <end position="340"/>
    </location>
</feature>